<keyword evidence="5" id="KW-0560">Oxidoreductase</keyword>
<feature type="non-terminal residue" evidence="9">
    <location>
        <position position="1"/>
    </location>
</feature>
<evidence type="ECO:0000256" key="8">
    <source>
        <dbReference type="SAM" id="MobiDB-lite"/>
    </source>
</evidence>
<dbReference type="PANTHER" id="PTHR22966">
    <property type="entry name" value="2-AMINOETHANETHIOL DIOXYGENASE"/>
    <property type="match status" value="1"/>
</dbReference>
<protein>
    <recommendedName>
        <fullName evidence="3">cysteine dioxygenase</fullName>
        <ecNumber evidence="3">1.13.11.20</ecNumber>
    </recommendedName>
</protein>
<evidence type="ECO:0000256" key="4">
    <source>
        <dbReference type="ARBA" id="ARBA00022723"/>
    </source>
</evidence>
<feature type="region of interest" description="Disordered" evidence="8">
    <location>
        <begin position="1"/>
        <end position="20"/>
    </location>
</feature>
<evidence type="ECO:0000313" key="9">
    <source>
        <dbReference type="EMBL" id="WVZ69928.1"/>
    </source>
</evidence>
<evidence type="ECO:0000256" key="7">
    <source>
        <dbReference type="ARBA" id="ARBA00024284"/>
    </source>
</evidence>
<dbReference type="Pfam" id="PF07847">
    <property type="entry name" value="PCO_ADO"/>
    <property type="match status" value="1"/>
</dbReference>
<dbReference type="Gene3D" id="2.60.120.10">
    <property type="entry name" value="Jelly Rolls"/>
    <property type="match status" value="1"/>
</dbReference>
<evidence type="ECO:0000256" key="3">
    <source>
        <dbReference type="ARBA" id="ARBA00013133"/>
    </source>
</evidence>
<dbReference type="InterPro" id="IPR014710">
    <property type="entry name" value="RmlC-like_jellyroll"/>
</dbReference>
<dbReference type="EMBL" id="CP144748">
    <property type="protein sequence ID" value="WVZ69928.1"/>
    <property type="molecule type" value="Genomic_DNA"/>
</dbReference>
<dbReference type="GO" id="GO:0046872">
    <property type="term" value="F:metal ion binding"/>
    <property type="evidence" value="ECO:0007669"/>
    <property type="project" value="UniProtKB-KW"/>
</dbReference>
<keyword evidence="4" id="KW-0479">Metal-binding</keyword>
<evidence type="ECO:0000256" key="6">
    <source>
        <dbReference type="ARBA" id="ARBA00023004"/>
    </source>
</evidence>
<organism evidence="9 10">
    <name type="scientific">Paspalum notatum var. saurae</name>
    <dbReference type="NCBI Taxonomy" id="547442"/>
    <lineage>
        <taxon>Eukaryota</taxon>
        <taxon>Viridiplantae</taxon>
        <taxon>Streptophyta</taxon>
        <taxon>Embryophyta</taxon>
        <taxon>Tracheophyta</taxon>
        <taxon>Spermatophyta</taxon>
        <taxon>Magnoliopsida</taxon>
        <taxon>Liliopsida</taxon>
        <taxon>Poales</taxon>
        <taxon>Poaceae</taxon>
        <taxon>PACMAD clade</taxon>
        <taxon>Panicoideae</taxon>
        <taxon>Andropogonodae</taxon>
        <taxon>Paspaleae</taxon>
        <taxon>Paspalinae</taxon>
        <taxon>Paspalum</taxon>
    </lineage>
</organism>
<comment type="cofactor">
    <cofactor evidence="1">
        <name>Fe(2+)</name>
        <dbReference type="ChEBI" id="CHEBI:29033"/>
    </cofactor>
</comment>
<gene>
    <name evidence="9" type="ORF">U9M48_018642</name>
</gene>
<accession>A0AAQ3WPW4</accession>
<reference evidence="9 10" key="1">
    <citation type="submission" date="2024-02" db="EMBL/GenBank/DDBJ databases">
        <title>High-quality chromosome-scale genome assembly of Pensacola bahiagrass (Paspalum notatum Flugge var. saurae).</title>
        <authorList>
            <person name="Vega J.M."/>
            <person name="Podio M."/>
            <person name="Orjuela J."/>
            <person name="Siena L.A."/>
            <person name="Pessino S.C."/>
            <person name="Combes M.C."/>
            <person name="Mariac C."/>
            <person name="Albertini E."/>
            <person name="Pupilli F."/>
            <person name="Ortiz J.P.A."/>
            <person name="Leblanc O."/>
        </authorList>
    </citation>
    <scope>NUCLEOTIDE SEQUENCE [LARGE SCALE GENOMIC DNA]</scope>
    <source>
        <strain evidence="9">R1</strain>
        <tissue evidence="9">Leaf</tissue>
    </source>
</reference>
<evidence type="ECO:0000256" key="2">
    <source>
        <dbReference type="ARBA" id="ARBA00006622"/>
    </source>
</evidence>
<comment type="catalytic activity">
    <reaction evidence="7">
        <text>L-cysteine + O2 = 3-sulfino-L-alanine + H(+)</text>
        <dbReference type="Rhea" id="RHEA:20441"/>
        <dbReference type="ChEBI" id="CHEBI:15378"/>
        <dbReference type="ChEBI" id="CHEBI:15379"/>
        <dbReference type="ChEBI" id="CHEBI:35235"/>
        <dbReference type="ChEBI" id="CHEBI:61085"/>
        <dbReference type="EC" id="1.13.11.20"/>
    </reaction>
    <physiologicalReaction direction="left-to-right" evidence="7">
        <dbReference type="Rhea" id="RHEA:20442"/>
    </physiologicalReaction>
</comment>
<dbReference type="Proteomes" id="UP001341281">
    <property type="component" value="Chromosome 04"/>
</dbReference>
<dbReference type="EC" id="1.13.11.20" evidence="3"/>
<dbReference type="InterPro" id="IPR012864">
    <property type="entry name" value="PCO/ADO"/>
</dbReference>
<proteinExistence type="inferred from homology"/>
<dbReference type="CDD" id="cd20289">
    <property type="entry name" value="cupin_ADO"/>
    <property type="match status" value="1"/>
</dbReference>
<dbReference type="GO" id="GO:0070483">
    <property type="term" value="P:detection of hypoxia"/>
    <property type="evidence" value="ECO:0007669"/>
    <property type="project" value="UniProtKB-ARBA"/>
</dbReference>
<dbReference type="PANTHER" id="PTHR22966:SF1">
    <property type="entry name" value="PLANT CYSTEINE OXIDASE 1"/>
    <property type="match status" value="1"/>
</dbReference>
<keyword evidence="6" id="KW-0408">Iron</keyword>
<evidence type="ECO:0000256" key="5">
    <source>
        <dbReference type="ARBA" id="ARBA00023002"/>
    </source>
</evidence>
<sequence length="255" mass="28310">MPLRGRKVARKSTQAATSSSIRSATQTIQAIYDISRDVFESSTPGFVPLPSDVARLTELLNGLTLRDVGLHLSMPCFRADTQDRRKVTYLHYEKSPKFSVCQVFVHLFDSTLENLKFGVFYLPQSTMIPLHDHPGMTVFSKILHGSMHIKSYDWVIDTPTSNLVTRMPNGARLAKIHSDAVFDASSETVVLYPENGGNLHRFTGISPCVVLDVMGPPYSAEEGRDCSYFGSRVAQGGGDGQYAWLNKVDFTPEMN</sequence>
<dbReference type="AlphaFoldDB" id="A0AAQ3WPW4"/>
<dbReference type="InterPro" id="IPR011051">
    <property type="entry name" value="RmlC_Cupin_sf"/>
</dbReference>
<evidence type="ECO:0000256" key="1">
    <source>
        <dbReference type="ARBA" id="ARBA00001954"/>
    </source>
</evidence>
<keyword evidence="10" id="KW-1185">Reference proteome</keyword>
<dbReference type="SUPFAM" id="SSF51182">
    <property type="entry name" value="RmlC-like cupins"/>
    <property type="match status" value="1"/>
</dbReference>
<comment type="similarity">
    <text evidence="2">Belongs to the cysteine dioxygenase family.</text>
</comment>
<dbReference type="GO" id="GO:0017172">
    <property type="term" value="F:cysteine dioxygenase activity"/>
    <property type="evidence" value="ECO:0007669"/>
    <property type="project" value="UniProtKB-EC"/>
</dbReference>
<evidence type="ECO:0000313" key="10">
    <source>
        <dbReference type="Proteomes" id="UP001341281"/>
    </source>
</evidence>
<feature type="compositionally biased region" description="Polar residues" evidence="8">
    <location>
        <begin position="11"/>
        <end position="20"/>
    </location>
</feature>
<name>A0AAQ3WPW4_PASNO</name>
<feature type="compositionally biased region" description="Basic residues" evidence="8">
    <location>
        <begin position="1"/>
        <end position="10"/>
    </location>
</feature>